<dbReference type="OrthoDB" id="543893at2759"/>
<dbReference type="KEGG" id="vcn:VOLCADRAFT_88028"/>
<dbReference type="Pfam" id="PF07714">
    <property type="entry name" value="PK_Tyr_Ser-Thr"/>
    <property type="match status" value="1"/>
</dbReference>
<dbReference type="PROSITE" id="PS00108">
    <property type="entry name" value="PROTEIN_KINASE_ST"/>
    <property type="match status" value="1"/>
</dbReference>
<dbReference type="InterPro" id="IPR001245">
    <property type="entry name" value="Ser-Thr/Tyr_kinase_cat_dom"/>
</dbReference>
<evidence type="ECO:0000259" key="1">
    <source>
        <dbReference type="PROSITE" id="PS50011"/>
    </source>
</evidence>
<dbReference type="InterPro" id="IPR011009">
    <property type="entry name" value="Kinase-like_dom_sf"/>
</dbReference>
<feature type="domain" description="Protein kinase" evidence="1">
    <location>
        <begin position="1"/>
        <end position="303"/>
    </location>
</feature>
<dbReference type="EMBL" id="GL378328">
    <property type="protein sequence ID" value="EFJ51196.1"/>
    <property type="molecule type" value="Genomic_DNA"/>
</dbReference>
<dbReference type="GO" id="GO:0005524">
    <property type="term" value="F:ATP binding"/>
    <property type="evidence" value="ECO:0007669"/>
    <property type="project" value="InterPro"/>
</dbReference>
<dbReference type="STRING" id="3068.D8TMW0"/>
<gene>
    <name evidence="2" type="ORF">VOLCADRAFT_88028</name>
</gene>
<dbReference type="InParanoid" id="D8TMW0"/>
<dbReference type="AlphaFoldDB" id="D8TMW0"/>
<proteinExistence type="predicted"/>
<dbReference type="GeneID" id="9620550"/>
<dbReference type="InterPro" id="IPR008271">
    <property type="entry name" value="Ser/Thr_kinase_AS"/>
</dbReference>
<dbReference type="InterPro" id="IPR051681">
    <property type="entry name" value="Ser/Thr_Kinases-Pseudokinases"/>
</dbReference>
<dbReference type="SUPFAM" id="SSF56112">
    <property type="entry name" value="Protein kinase-like (PK-like)"/>
    <property type="match status" value="1"/>
</dbReference>
<dbReference type="RefSeq" id="XP_002947663.1">
    <property type="nucleotide sequence ID" value="XM_002947617.1"/>
</dbReference>
<dbReference type="SMART" id="SM00220">
    <property type="entry name" value="S_TKc"/>
    <property type="match status" value="1"/>
</dbReference>
<dbReference type="eggNOG" id="KOG0192">
    <property type="taxonomic scope" value="Eukaryota"/>
</dbReference>
<organism evidence="3">
    <name type="scientific">Volvox carteri f. nagariensis</name>
    <dbReference type="NCBI Taxonomy" id="3068"/>
    <lineage>
        <taxon>Eukaryota</taxon>
        <taxon>Viridiplantae</taxon>
        <taxon>Chlorophyta</taxon>
        <taxon>core chlorophytes</taxon>
        <taxon>Chlorophyceae</taxon>
        <taxon>CS clade</taxon>
        <taxon>Chlamydomonadales</taxon>
        <taxon>Volvocaceae</taxon>
        <taxon>Volvox</taxon>
    </lineage>
</organism>
<protein>
    <recommendedName>
        <fullName evidence="1">Protein kinase domain-containing protein</fullName>
    </recommendedName>
</protein>
<dbReference type="Proteomes" id="UP000001058">
    <property type="component" value="Unassembled WGS sequence"/>
</dbReference>
<dbReference type="GO" id="GO:0004674">
    <property type="term" value="F:protein serine/threonine kinase activity"/>
    <property type="evidence" value="ECO:0007669"/>
    <property type="project" value="TreeGrafter"/>
</dbReference>
<dbReference type="PROSITE" id="PS50011">
    <property type="entry name" value="PROTEIN_KINASE_DOM"/>
    <property type="match status" value="1"/>
</dbReference>
<dbReference type="InterPro" id="IPR000719">
    <property type="entry name" value="Prot_kinase_dom"/>
</dbReference>
<keyword evidence="3" id="KW-1185">Reference proteome</keyword>
<evidence type="ECO:0000313" key="2">
    <source>
        <dbReference type="EMBL" id="EFJ51196.1"/>
    </source>
</evidence>
<name>D8TMW0_VOLCA</name>
<dbReference type="PANTHER" id="PTHR44329">
    <property type="entry name" value="SERINE/THREONINE-PROTEIN KINASE TNNI3K-RELATED"/>
    <property type="match status" value="1"/>
</dbReference>
<sequence length="317" mass="35129">MELMETSLERLMYGSKAETLMPLAKVLYISINVANALAYLHPTVVHRDLKPANVLMNNPSCDWPVVKLSVSYANVMSYMGAPEKPGSFSGLRPSAMNQYQMYMLMLTTINVHVHADADINVHVQFIRRHMTLGCRGFELRLNLPKHLMLARDRSKDRKMLQPPYMPPECFDVLSKHVTHQVVGLGVCLCVTNGLAEYVLSIIPGLVRCVRTCGNVTMCKEGVRKDIYSLGVLIWEMLAGKRPWEGVGNVAIAFMVTYKGLRLSLDDLPSSRCPAKLSRLLKACWESDPARRPAAAEVAKELTLVLEVSGGAAAANNT</sequence>
<accession>D8TMW0</accession>
<evidence type="ECO:0000313" key="3">
    <source>
        <dbReference type="Proteomes" id="UP000001058"/>
    </source>
</evidence>
<reference evidence="2 3" key="1">
    <citation type="journal article" date="2010" name="Science">
        <title>Genomic analysis of organismal complexity in the multicellular green alga Volvox carteri.</title>
        <authorList>
            <person name="Prochnik S.E."/>
            <person name="Umen J."/>
            <person name="Nedelcu A.M."/>
            <person name="Hallmann A."/>
            <person name="Miller S.M."/>
            <person name="Nishii I."/>
            <person name="Ferris P."/>
            <person name="Kuo A."/>
            <person name="Mitros T."/>
            <person name="Fritz-Laylin L.K."/>
            <person name="Hellsten U."/>
            <person name="Chapman J."/>
            <person name="Simakov O."/>
            <person name="Rensing S.A."/>
            <person name="Terry A."/>
            <person name="Pangilinan J."/>
            <person name="Kapitonov V."/>
            <person name="Jurka J."/>
            <person name="Salamov A."/>
            <person name="Shapiro H."/>
            <person name="Schmutz J."/>
            <person name="Grimwood J."/>
            <person name="Lindquist E."/>
            <person name="Lucas S."/>
            <person name="Grigoriev I.V."/>
            <person name="Schmitt R."/>
            <person name="Kirk D."/>
            <person name="Rokhsar D.S."/>
        </authorList>
    </citation>
    <scope>NUCLEOTIDE SEQUENCE [LARGE SCALE GENOMIC DNA]</scope>
    <source>
        <strain evidence="3">f. Nagariensis / Eve</strain>
    </source>
</reference>
<dbReference type="Gene3D" id="1.10.510.10">
    <property type="entry name" value="Transferase(Phosphotransferase) domain 1"/>
    <property type="match status" value="1"/>
</dbReference>
<dbReference type="PANTHER" id="PTHR44329:SF214">
    <property type="entry name" value="PROTEIN KINASE DOMAIN-CONTAINING PROTEIN"/>
    <property type="match status" value="1"/>
</dbReference>